<feature type="coiled-coil region" evidence="7">
    <location>
        <begin position="43"/>
        <end position="77"/>
    </location>
</feature>
<reference evidence="12 13" key="1">
    <citation type="journal article" date="2015" name="Plant Cell">
        <title>Oil accumulation by the oleaginous diatom Fistulifera solaris as revealed by the genome and transcriptome.</title>
        <authorList>
            <person name="Tanaka T."/>
            <person name="Maeda Y."/>
            <person name="Veluchamy A."/>
            <person name="Tanaka M."/>
            <person name="Abida H."/>
            <person name="Marechal E."/>
            <person name="Bowler C."/>
            <person name="Muto M."/>
            <person name="Sunaga Y."/>
            <person name="Tanaka M."/>
            <person name="Yoshino T."/>
            <person name="Taniguchi T."/>
            <person name="Fukuda Y."/>
            <person name="Nemoto M."/>
            <person name="Matsumoto M."/>
            <person name="Wong P.S."/>
            <person name="Aburatani S."/>
            <person name="Fujibuchi W."/>
        </authorList>
    </citation>
    <scope>NUCLEOTIDE SEQUENCE [LARGE SCALE GENOMIC DNA]</scope>
    <source>
        <strain evidence="12 13">JPCC DA0580</strain>
    </source>
</reference>
<dbReference type="Gene3D" id="1.10.238.10">
    <property type="entry name" value="EF-hand"/>
    <property type="match status" value="1"/>
</dbReference>
<keyword evidence="13" id="KW-1185">Reference proteome</keyword>
<feature type="region of interest" description="Disordered" evidence="8">
    <location>
        <begin position="361"/>
        <end position="382"/>
    </location>
</feature>
<dbReference type="PANTHER" id="PTHR33510">
    <property type="entry name" value="PROTEIN TIC 20-II, CHLOROPLASTIC"/>
    <property type="match status" value="1"/>
</dbReference>
<evidence type="ECO:0000313" key="12">
    <source>
        <dbReference type="EMBL" id="GAX10715.1"/>
    </source>
</evidence>
<evidence type="ECO:0000259" key="11">
    <source>
        <dbReference type="PROSITE" id="PS50222"/>
    </source>
</evidence>
<dbReference type="GO" id="GO:0031969">
    <property type="term" value="C:chloroplast membrane"/>
    <property type="evidence" value="ECO:0007669"/>
    <property type="project" value="UniProtKB-SubCell"/>
</dbReference>
<feature type="domain" description="EF-hand" evidence="11">
    <location>
        <begin position="111"/>
        <end position="146"/>
    </location>
</feature>
<feature type="compositionally biased region" description="Basic and acidic residues" evidence="8">
    <location>
        <begin position="372"/>
        <end position="382"/>
    </location>
</feature>
<dbReference type="Pfam" id="PF16166">
    <property type="entry name" value="TIC20"/>
    <property type="match status" value="1"/>
</dbReference>
<dbReference type="InterPro" id="IPR018247">
    <property type="entry name" value="EF_Hand_1_Ca_BS"/>
</dbReference>
<keyword evidence="6 9" id="KW-0472">Membrane</keyword>
<name>A0A1Z5J9Q6_FISSO</name>
<feature type="transmembrane region" description="Helical" evidence="9">
    <location>
        <begin position="302"/>
        <end position="322"/>
    </location>
</feature>
<gene>
    <name evidence="12" type="ORF">FisN_14Lh231</name>
</gene>
<dbReference type="PROSITE" id="PS00018">
    <property type="entry name" value="EF_HAND_1"/>
    <property type="match status" value="2"/>
</dbReference>
<keyword evidence="5 9" id="KW-1133">Transmembrane helix</keyword>
<dbReference type="InterPro" id="IPR005691">
    <property type="entry name" value="Tic20"/>
</dbReference>
<feature type="transmembrane region" description="Helical" evidence="9">
    <location>
        <begin position="271"/>
        <end position="290"/>
    </location>
</feature>
<feature type="domain" description="EF-hand" evidence="11">
    <location>
        <begin position="74"/>
        <end position="109"/>
    </location>
</feature>
<evidence type="ECO:0000256" key="7">
    <source>
        <dbReference type="SAM" id="Coils"/>
    </source>
</evidence>
<dbReference type="CDD" id="cd00051">
    <property type="entry name" value="EFh"/>
    <property type="match status" value="1"/>
</dbReference>
<protein>
    <recommendedName>
        <fullName evidence="11">EF-hand domain-containing protein</fullName>
    </recommendedName>
</protein>
<feature type="chain" id="PRO_5012984054" description="EF-hand domain-containing protein" evidence="10">
    <location>
        <begin position="20"/>
        <end position="382"/>
    </location>
</feature>
<keyword evidence="4" id="KW-0106">Calcium</keyword>
<organism evidence="12 13">
    <name type="scientific">Fistulifera solaris</name>
    <name type="common">Oleaginous diatom</name>
    <dbReference type="NCBI Taxonomy" id="1519565"/>
    <lineage>
        <taxon>Eukaryota</taxon>
        <taxon>Sar</taxon>
        <taxon>Stramenopiles</taxon>
        <taxon>Ochrophyta</taxon>
        <taxon>Bacillariophyta</taxon>
        <taxon>Bacillariophyceae</taxon>
        <taxon>Bacillariophycidae</taxon>
        <taxon>Naviculales</taxon>
        <taxon>Naviculaceae</taxon>
        <taxon>Fistulifera</taxon>
    </lineage>
</organism>
<keyword evidence="3 9" id="KW-0812">Transmembrane</keyword>
<dbReference type="PROSITE" id="PS50222">
    <property type="entry name" value="EF_HAND_2"/>
    <property type="match status" value="2"/>
</dbReference>
<dbReference type="GO" id="GO:0005509">
    <property type="term" value="F:calcium ion binding"/>
    <property type="evidence" value="ECO:0007669"/>
    <property type="project" value="InterPro"/>
</dbReference>
<keyword evidence="7" id="KW-0175">Coiled coil</keyword>
<comment type="similarity">
    <text evidence="2">Belongs to the Tic20 family.</text>
</comment>
<evidence type="ECO:0000256" key="6">
    <source>
        <dbReference type="ARBA" id="ARBA00023136"/>
    </source>
</evidence>
<evidence type="ECO:0000313" key="13">
    <source>
        <dbReference type="Proteomes" id="UP000198406"/>
    </source>
</evidence>
<dbReference type="SUPFAM" id="SSF47473">
    <property type="entry name" value="EF-hand"/>
    <property type="match status" value="1"/>
</dbReference>
<dbReference type="InterPro" id="IPR002048">
    <property type="entry name" value="EF_hand_dom"/>
</dbReference>
<accession>A0A1Z5J9Q6</accession>
<sequence length="382" mass="42299">MRTHASTLTVVLLAHNTYAFTSMKPHLTRNIHSTPTFRTTLMAETSDDQIERLRSEAARLRAEAAALEARQAAEMAQAVEKVFQKFDTNKDGEISLAELKAGLENAFKLELSEDRVRKLMEAFDKSGDGALQLDEFVGVDRFRNKLDALARDERAKALEKAKIAKQEADVSRLLEAQVARINDGPPTPTDRIVSVLPYLFPLMDGLQYASFLLLKNQDNPLAVLSLVTYTLYRAIPFGGFIAFFALFYVAGKPEINRLVRFNTQQAIYLDIALFFPGLITGLFAILGGPVDPTLAEITNDAIFFTLAAAILYSVGSSLLGIYPDKIPFISDAVANRIPPAEKIMKDNKDFLDMIIKNGGKLPKDLVGPNGEALEKKDEDKKK</sequence>
<evidence type="ECO:0000256" key="1">
    <source>
        <dbReference type="ARBA" id="ARBA00004508"/>
    </source>
</evidence>
<evidence type="ECO:0000256" key="2">
    <source>
        <dbReference type="ARBA" id="ARBA00009596"/>
    </source>
</evidence>
<evidence type="ECO:0000256" key="9">
    <source>
        <dbReference type="SAM" id="Phobius"/>
    </source>
</evidence>
<dbReference type="Proteomes" id="UP000198406">
    <property type="component" value="Unassembled WGS sequence"/>
</dbReference>
<feature type="transmembrane region" description="Helical" evidence="9">
    <location>
        <begin position="231"/>
        <end position="250"/>
    </location>
</feature>
<dbReference type="InParanoid" id="A0A1Z5J9Q6"/>
<evidence type="ECO:0000256" key="4">
    <source>
        <dbReference type="ARBA" id="ARBA00022837"/>
    </source>
</evidence>
<dbReference type="InterPro" id="IPR011992">
    <property type="entry name" value="EF-hand-dom_pair"/>
</dbReference>
<evidence type="ECO:0000256" key="8">
    <source>
        <dbReference type="SAM" id="MobiDB-lite"/>
    </source>
</evidence>
<dbReference type="EMBL" id="BDSP01000022">
    <property type="protein sequence ID" value="GAX10715.1"/>
    <property type="molecule type" value="Genomic_DNA"/>
</dbReference>
<evidence type="ECO:0000256" key="5">
    <source>
        <dbReference type="ARBA" id="ARBA00022989"/>
    </source>
</evidence>
<dbReference type="OrthoDB" id="196341at2759"/>
<keyword evidence="10" id="KW-0732">Signal</keyword>
<dbReference type="Pfam" id="PF13499">
    <property type="entry name" value="EF-hand_7"/>
    <property type="match status" value="1"/>
</dbReference>
<feature type="signal peptide" evidence="10">
    <location>
        <begin position="1"/>
        <end position="19"/>
    </location>
</feature>
<comment type="caution">
    <text evidence="12">The sequence shown here is derived from an EMBL/GenBank/DDBJ whole genome shotgun (WGS) entry which is preliminary data.</text>
</comment>
<dbReference type="AlphaFoldDB" id="A0A1Z5J9Q6"/>
<evidence type="ECO:0000256" key="10">
    <source>
        <dbReference type="SAM" id="SignalP"/>
    </source>
</evidence>
<evidence type="ECO:0000256" key="3">
    <source>
        <dbReference type="ARBA" id="ARBA00022692"/>
    </source>
</evidence>
<proteinExistence type="inferred from homology"/>
<dbReference type="PANTHER" id="PTHR33510:SF5">
    <property type="entry name" value="PROTEIN TIC 20-II, CHLOROPLASTIC"/>
    <property type="match status" value="1"/>
</dbReference>
<dbReference type="SMART" id="SM00054">
    <property type="entry name" value="EFh"/>
    <property type="match status" value="2"/>
</dbReference>
<comment type="subcellular location">
    <subcellularLocation>
        <location evidence="1">Plastid</location>
        <location evidence="1">Chloroplast membrane</location>
        <topology evidence="1">Multi-pass membrane protein</topology>
    </subcellularLocation>
</comment>